<dbReference type="Proteomes" id="UP001189429">
    <property type="component" value="Unassembled WGS sequence"/>
</dbReference>
<proteinExistence type="predicted"/>
<evidence type="ECO:0000313" key="2">
    <source>
        <dbReference type="EMBL" id="CAK0870040.1"/>
    </source>
</evidence>
<name>A0ABN9VAL3_9DINO</name>
<keyword evidence="3" id="KW-1185">Reference proteome</keyword>
<sequence>MVRRVLRSTWDDVEESFFETLEYRRAGAGVADVVRTPRAPKDIYERLTGTPTFVQRWATTAPGVSPARPRPPWPACGLVTSIPASRREGGRAADGPPSDEL</sequence>
<gene>
    <name evidence="2" type="ORF">PCOR1329_LOCUS56247</name>
</gene>
<protein>
    <submittedName>
        <fullName evidence="2">Uncharacterized protein</fullName>
    </submittedName>
</protein>
<organism evidence="2 3">
    <name type="scientific">Prorocentrum cordatum</name>
    <dbReference type="NCBI Taxonomy" id="2364126"/>
    <lineage>
        <taxon>Eukaryota</taxon>
        <taxon>Sar</taxon>
        <taxon>Alveolata</taxon>
        <taxon>Dinophyceae</taxon>
        <taxon>Prorocentrales</taxon>
        <taxon>Prorocentraceae</taxon>
        <taxon>Prorocentrum</taxon>
    </lineage>
</organism>
<evidence type="ECO:0000313" key="3">
    <source>
        <dbReference type="Proteomes" id="UP001189429"/>
    </source>
</evidence>
<dbReference type="EMBL" id="CAUYUJ010016917">
    <property type="protein sequence ID" value="CAK0870040.1"/>
    <property type="molecule type" value="Genomic_DNA"/>
</dbReference>
<evidence type="ECO:0000256" key="1">
    <source>
        <dbReference type="SAM" id="MobiDB-lite"/>
    </source>
</evidence>
<comment type="caution">
    <text evidence="2">The sequence shown here is derived from an EMBL/GenBank/DDBJ whole genome shotgun (WGS) entry which is preliminary data.</text>
</comment>
<reference evidence="2" key="1">
    <citation type="submission" date="2023-10" db="EMBL/GenBank/DDBJ databases">
        <authorList>
            <person name="Chen Y."/>
            <person name="Shah S."/>
            <person name="Dougan E. K."/>
            <person name="Thang M."/>
            <person name="Chan C."/>
        </authorList>
    </citation>
    <scope>NUCLEOTIDE SEQUENCE [LARGE SCALE GENOMIC DNA]</scope>
</reference>
<feature type="region of interest" description="Disordered" evidence="1">
    <location>
        <begin position="80"/>
        <end position="101"/>
    </location>
</feature>
<accession>A0ABN9VAL3</accession>